<accession>A0A167R2C1</accession>
<dbReference type="InParanoid" id="A0A167R2C1"/>
<reference evidence="2" key="1">
    <citation type="submission" date="2015-06" db="EMBL/GenBank/DDBJ databases">
        <title>Expansion of signal transduction pathways in fungi by whole-genome duplication.</title>
        <authorList>
            <consortium name="DOE Joint Genome Institute"/>
            <person name="Corrochano L.M."/>
            <person name="Kuo A."/>
            <person name="Marcet-Houben M."/>
            <person name="Polaino S."/>
            <person name="Salamov A."/>
            <person name="Villalobos J.M."/>
            <person name="Alvarez M.I."/>
            <person name="Avalos J."/>
            <person name="Benito E.P."/>
            <person name="Benoit I."/>
            <person name="Burger G."/>
            <person name="Camino L.P."/>
            <person name="Canovas D."/>
            <person name="Cerda-Olmedo E."/>
            <person name="Cheng J.-F."/>
            <person name="Dominguez A."/>
            <person name="Elias M."/>
            <person name="Eslava A.P."/>
            <person name="Glaser F."/>
            <person name="Grimwood J."/>
            <person name="Gutierrez G."/>
            <person name="Heitman J."/>
            <person name="Henrissat B."/>
            <person name="Iturriaga E.A."/>
            <person name="Lang B.F."/>
            <person name="Lavin J.L."/>
            <person name="Lee S."/>
            <person name="Li W."/>
            <person name="Lindquist E."/>
            <person name="Lopez-Garcia S."/>
            <person name="Luque E.M."/>
            <person name="Marcos A.T."/>
            <person name="Martin J."/>
            <person name="McCluskey K."/>
            <person name="Medina H.R."/>
            <person name="Miralles-Duran A."/>
            <person name="Miyazaki A."/>
            <person name="Munoz-Torres E."/>
            <person name="Oguiza J.A."/>
            <person name="Ohm R."/>
            <person name="Olmedo M."/>
            <person name="Orejas M."/>
            <person name="Ortiz-Castellanos L."/>
            <person name="Pisabarro A.G."/>
            <person name="Rodriguez-Romero J."/>
            <person name="Ruiz-Herrera J."/>
            <person name="Ruiz-Vazquez R."/>
            <person name="Sanz C."/>
            <person name="Schackwitz W."/>
            <person name="Schmutz J."/>
            <person name="Shahriari M."/>
            <person name="Shelest E."/>
            <person name="Silva-Franco F."/>
            <person name="Soanes D."/>
            <person name="Syed K."/>
            <person name="Tagua V.G."/>
            <person name="Talbot N.J."/>
            <person name="Thon M."/>
            <person name="De vries R.P."/>
            <person name="Wiebenga A."/>
            <person name="Yadav J.S."/>
            <person name="Braun E.L."/>
            <person name="Baker S."/>
            <person name="Garre V."/>
            <person name="Horwitz B."/>
            <person name="Torres-Martinez S."/>
            <person name="Idnurm A."/>
            <person name="Herrera-Estrella A."/>
            <person name="Gabaldon T."/>
            <person name="Grigoriev I.V."/>
        </authorList>
    </citation>
    <scope>NUCLEOTIDE SEQUENCE [LARGE SCALE GENOMIC DNA]</scope>
    <source>
        <strain evidence="2">NRRL 1555(-)</strain>
    </source>
</reference>
<evidence type="ECO:0000313" key="1">
    <source>
        <dbReference type="EMBL" id="OAD80687.1"/>
    </source>
</evidence>
<dbReference type="Proteomes" id="UP000077315">
    <property type="component" value="Unassembled WGS sequence"/>
</dbReference>
<name>A0A167R2C1_PHYB8</name>
<dbReference type="GeneID" id="28990861"/>
<evidence type="ECO:0000313" key="2">
    <source>
        <dbReference type="Proteomes" id="UP000077315"/>
    </source>
</evidence>
<keyword evidence="2" id="KW-1185">Reference proteome</keyword>
<gene>
    <name evidence="1" type="ORF">PHYBLDRAFT_138232</name>
</gene>
<proteinExistence type="predicted"/>
<dbReference type="EMBL" id="KV440971">
    <property type="protein sequence ID" value="OAD80687.1"/>
    <property type="molecule type" value="Genomic_DNA"/>
</dbReference>
<sequence>MRAQLLDNTLSQHFTLPTGLNMSPPRSFESTVTTFPPLSSQTFCGSISSRLSAMLHLHIINYKVIRVVTRSSIDIKPFYFS</sequence>
<dbReference type="RefSeq" id="XP_018298727.1">
    <property type="nucleotide sequence ID" value="XM_018429955.1"/>
</dbReference>
<dbReference type="AlphaFoldDB" id="A0A167R2C1"/>
<protein>
    <submittedName>
        <fullName evidence="1">Uncharacterized protein</fullName>
    </submittedName>
</protein>
<organism evidence="1 2">
    <name type="scientific">Phycomyces blakesleeanus (strain ATCC 8743b / DSM 1359 / FGSC 10004 / NBRC 33097 / NRRL 1555)</name>
    <dbReference type="NCBI Taxonomy" id="763407"/>
    <lineage>
        <taxon>Eukaryota</taxon>
        <taxon>Fungi</taxon>
        <taxon>Fungi incertae sedis</taxon>
        <taxon>Mucoromycota</taxon>
        <taxon>Mucoromycotina</taxon>
        <taxon>Mucoromycetes</taxon>
        <taxon>Mucorales</taxon>
        <taxon>Phycomycetaceae</taxon>
        <taxon>Phycomyces</taxon>
    </lineage>
</organism>
<dbReference type="VEuPathDB" id="FungiDB:PHYBLDRAFT_138232"/>